<dbReference type="SUPFAM" id="SSF56059">
    <property type="entry name" value="Glutathione synthetase ATP-binding domain-like"/>
    <property type="match status" value="1"/>
</dbReference>
<evidence type="ECO:0008006" key="3">
    <source>
        <dbReference type="Google" id="ProtNLM"/>
    </source>
</evidence>
<reference evidence="2" key="1">
    <citation type="submission" date="2016-10" db="EMBL/GenBank/DDBJ databases">
        <authorList>
            <person name="Varghese N."/>
            <person name="Submissions S."/>
        </authorList>
    </citation>
    <scope>NUCLEOTIDE SEQUENCE [LARGE SCALE GENOMIC DNA]</scope>
    <source>
        <strain evidence="2">IBRC-M 10403</strain>
    </source>
</reference>
<name>A0A1G6QWL3_9PSEU</name>
<sequence>MIDWVRAGRCAAALAQRPERAAKALVEATGAARCFQNTEFPLSPLPVFAKSTAVAEVVPALERYVALLARIVRLHREVPEVRDWYGLGPAADTLIDADRGMGDAVAVCRLDGYLEQGTERLRLLENNADAPAGTLFTPRINHIVRDAVTRAGVAAPEWTPPTFADETALLDVLLAGGGSRVAILQFAGRVTAESQEMAHRFRLAGAEVFVADPRAVRVRGGRTYFGTEQADACWNKVNTAGWRSAVESDPDLVRAWAAAVSSGNLRHVNPFGARYVAESKFTLGLARDPRFAGLFDADEHALVDRLVPWSVRLAPGARTEDGDRPLTDDLLDNPADYVLKEPYDIRGDGVTVGRATRRAQWRAAVERALRDRMLVQRHVPPAAYPVVRAGQDPMVAAMPISFDTYLFGGRVGGFGAKASFQARVNVFRGGRKLAVHVVAPPAEPAAE</sequence>
<gene>
    <name evidence="1" type="ORF">SAMN05216174_10611</name>
</gene>
<evidence type="ECO:0000313" key="2">
    <source>
        <dbReference type="Proteomes" id="UP000199501"/>
    </source>
</evidence>
<protein>
    <recommendedName>
        <fullName evidence="3">Circularly permuted type 2 ATP-grasp protein</fullName>
    </recommendedName>
</protein>
<dbReference type="RefSeq" id="WP_091450443.1">
    <property type="nucleotide sequence ID" value="NZ_FMZZ01000006.1"/>
</dbReference>
<accession>A0A1G6QWL3</accession>
<dbReference type="Proteomes" id="UP000199501">
    <property type="component" value="Unassembled WGS sequence"/>
</dbReference>
<proteinExistence type="predicted"/>
<organism evidence="1 2">
    <name type="scientific">Actinokineospora iranica</name>
    <dbReference type="NCBI Taxonomy" id="1271860"/>
    <lineage>
        <taxon>Bacteria</taxon>
        <taxon>Bacillati</taxon>
        <taxon>Actinomycetota</taxon>
        <taxon>Actinomycetes</taxon>
        <taxon>Pseudonocardiales</taxon>
        <taxon>Pseudonocardiaceae</taxon>
        <taxon>Actinokineospora</taxon>
    </lineage>
</organism>
<dbReference type="STRING" id="1271860.SAMN05216174_10611"/>
<dbReference type="OrthoDB" id="9771802at2"/>
<dbReference type="AlphaFoldDB" id="A0A1G6QWL3"/>
<evidence type="ECO:0000313" key="1">
    <source>
        <dbReference type="EMBL" id="SDC96819.1"/>
    </source>
</evidence>
<keyword evidence="2" id="KW-1185">Reference proteome</keyword>
<dbReference type="EMBL" id="FMZZ01000006">
    <property type="protein sequence ID" value="SDC96819.1"/>
    <property type="molecule type" value="Genomic_DNA"/>
</dbReference>